<evidence type="ECO:0000256" key="3">
    <source>
        <dbReference type="ARBA" id="ARBA00023274"/>
    </source>
</evidence>
<keyword evidence="3" id="KW-0687">Ribonucleoprotein</keyword>
<dbReference type="AlphaFoldDB" id="A0A9D4TB83"/>
<gene>
    <name evidence="5" type="ORF">HPB52_018249</name>
</gene>
<dbReference type="InterPro" id="IPR016095">
    <property type="entry name" value="Ribosomal_uL1_3-a/b-sand"/>
</dbReference>
<dbReference type="InterPro" id="IPR028364">
    <property type="entry name" value="Ribosomal_uL1/biogenesis"/>
</dbReference>
<dbReference type="EMBL" id="JABSTV010001245">
    <property type="protein sequence ID" value="KAH7984226.1"/>
    <property type="molecule type" value="Genomic_DNA"/>
</dbReference>
<evidence type="ECO:0000256" key="4">
    <source>
        <dbReference type="ARBA" id="ARBA00035241"/>
    </source>
</evidence>
<evidence type="ECO:0000256" key="2">
    <source>
        <dbReference type="ARBA" id="ARBA00022980"/>
    </source>
</evidence>
<sequence>MDNPTTSPVRQDSDYQSFNSKVSAETLYGCIEKVLLASQQKPRHFVETVDLQVALKKYNAKRGKRLEGSVRLPHKPLKKFQVCVLGDDVHCVEAKENELDCIDLASLKNLSKKAKPAKKLVKKYRGFMASESVINRIPRSLGPRLHRMRKFPTLLTHEDSMLAKLDEVRATIKFNVKKVHCLFPIQFPR</sequence>
<dbReference type="PANTHER" id="PTHR23105">
    <property type="entry name" value="RIBOSOMAL PROTEIN L7AE FAMILY MEMBER"/>
    <property type="match status" value="1"/>
</dbReference>
<dbReference type="VEuPathDB" id="VectorBase:RSAN_031417"/>
<dbReference type="GO" id="GO:0015934">
    <property type="term" value="C:large ribosomal subunit"/>
    <property type="evidence" value="ECO:0007669"/>
    <property type="project" value="InterPro"/>
</dbReference>
<dbReference type="SUPFAM" id="SSF56808">
    <property type="entry name" value="Ribosomal protein L1"/>
    <property type="match status" value="1"/>
</dbReference>
<protein>
    <recommendedName>
        <fullName evidence="4">Large ribosomal subunit protein uL1</fullName>
    </recommendedName>
</protein>
<dbReference type="Proteomes" id="UP000821837">
    <property type="component" value="Chromosome 1"/>
</dbReference>
<evidence type="ECO:0000256" key="1">
    <source>
        <dbReference type="ARBA" id="ARBA00010531"/>
    </source>
</evidence>
<dbReference type="PIRSF" id="PIRSF002155">
    <property type="entry name" value="Ribosomal_L1"/>
    <property type="match status" value="1"/>
</dbReference>
<dbReference type="InterPro" id="IPR023674">
    <property type="entry name" value="Ribosomal_uL1-like"/>
</dbReference>
<dbReference type="GO" id="GO:0006412">
    <property type="term" value="P:translation"/>
    <property type="evidence" value="ECO:0007669"/>
    <property type="project" value="InterPro"/>
</dbReference>
<evidence type="ECO:0000313" key="6">
    <source>
        <dbReference type="Proteomes" id="UP000821837"/>
    </source>
</evidence>
<keyword evidence="2" id="KW-0689">Ribosomal protein</keyword>
<organism evidence="5 6">
    <name type="scientific">Rhipicephalus sanguineus</name>
    <name type="common">Brown dog tick</name>
    <name type="synonym">Ixodes sanguineus</name>
    <dbReference type="NCBI Taxonomy" id="34632"/>
    <lineage>
        <taxon>Eukaryota</taxon>
        <taxon>Metazoa</taxon>
        <taxon>Ecdysozoa</taxon>
        <taxon>Arthropoda</taxon>
        <taxon>Chelicerata</taxon>
        <taxon>Arachnida</taxon>
        <taxon>Acari</taxon>
        <taxon>Parasitiformes</taxon>
        <taxon>Ixodida</taxon>
        <taxon>Ixodoidea</taxon>
        <taxon>Ixodidae</taxon>
        <taxon>Rhipicephalinae</taxon>
        <taxon>Rhipicephalus</taxon>
        <taxon>Rhipicephalus</taxon>
    </lineage>
</organism>
<comment type="caution">
    <text evidence="5">The sequence shown here is derived from an EMBL/GenBank/DDBJ whole genome shotgun (WGS) entry which is preliminary data.</text>
</comment>
<dbReference type="Pfam" id="PF00687">
    <property type="entry name" value="Ribosomal_L1"/>
    <property type="match status" value="1"/>
</dbReference>
<evidence type="ECO:0000313" key="5">
    <source>
        <dbReference type="EMBL" id="KAH7984226.1"/>
    </source>
</evidence>
<accession>A0A9D4TB83</accession>
<dbReference type="GO" id="GO:0003735">
    <property type="term" value="F:structural constituent of ribosome"/>
    <property type="evidence" value="ECO:0007669"/>
    <property type="project" value="InterPro"/>
</dbReference>
<dbReference type="InterPro" id="IPR050257">
    <property type="entry name" value="eL8/uL1-like"/>
</dbReference>
<dbReference type="Gene3D" id="3.40.50.790">
    <property type="match status" value="1"/>
</dbReference>
<reference evidence="5" key="2">
    <citation type="submission" date="2021-09" db="EMBL/GenBank/DDBJ databases">
        <authorList>
            <person name="Jia N."/>
            <person name="Wang J."/>
            <person name="Shi W."/>
            <person name="Du L."/>
            <person name="Sun Y."/>
            <person name="Zhan W."/>
            <person name="Jiang J."/>
            <person name="Wang Q."/>
            <person name="Zhang B."/>
            <person name="Ji P."/>
            <person name="Sakyi L.B."/>
            <person name="Cui X."/>
            <person name="Yuan T."/>
            <person name="Jiang B."/>
            <person name="Yang W."/>
            <person name="Lam T.T.-Y."/>
            <person name="Chang Q."/>
            <person name="Ding S."/>
            <person name="Wang X."/>
            <person name="Zhu J."/>
            <person name="Ruan X."/>
            <person name="Zhao L."/>
            <person name="Wei J."/>
            <person name="Que T."/>
            <person name="Du C."/>
            <person name="Cheng J."/>
            <person name="Dai P."/>
            <person name="Han X."/>
            <person name="Huang E."/>
            <person name="Gao Y."/>
            <person name="Liu J."/>
            <person name="Shao H."/>
            <person name="Ye R."/>
            <person name="Li L."/>
            <person name="Wei W."/>
            <person name="Wang X."/>
            <person name="Wang C."/>
            <person name="Huo Q."/>
            <person name="Li W."/>
            <person name="Guo W."/>
            <person name="Chen H."/>
            <person name="Chen S."/>
            <person name="Zhou L."/>
            <person name="Zhou L."/>
            <person name="Ni X."/>
            <person name="Tian J."/>
            <person name="Zhou Y."/>
            <person name="Sheng Y."/>
            <person name="Liu T."/>
            <person name="Pan Y."/>
            <person name="Xia L."/>
            <person name="Li J."/>
            <person name="Zhao F."/>
            <person name="Cao W."/>
        </authorList>
    </citation>
    <scope>NUCLEOTIDE SEQUENCE</scope>
    <source>
        <strain evidence="5">Rsan-2018</strain>
        <tissue evidence="5">Larvae</tissue>
    </source>
</reference>
<dbReference type="CDD" id="cd00403">
    <property type="entry name" value="Ribosomal_L1"/>
    <property type="match status" value="1"/>
</dbReference>
<proteinExistence type="inferred from homology"/>
<name>A0A9D4TB83_RHISA</name>
<dbReference type="InterPro" id="IPR002143">
    <property type="entry name" value="Ribosomal_uL1"/>
</dbReference>
<dbReference type="GO" id="GO:0003723">
    <property type="term" value="F:RNA binding"/>
    <property type="evidence" value="ECO:0007669"/>
    <property type="project" value="InterPro"/>
</dbReference>
<comment type="similarity">
    <text evidence="1">Belongs to the universal ribosomal protein uL1 family.</text>
</comment>
<reference evidence="5" key="1">
    <citation type="journal article" date="2020" name="Cell">
        <title>Large-Scale Comparative Analyses of Tick Genomes Elucidate Their Genetic Diversity and Vector Capacities.</title>
        <authorList>
            <consortium name="Tick Genome and Microbiome Consortium (TIGMIC)"/>
            <person name="Jia N."/>
            <person name="Wang J."/>
            <person name="Shi W."/>
            <person name="Du L."/>
            <person name="Sun Y."/>
            <person name="Zhan W."/>
            <person name="Jiang J.F."/>
            <person name="Wang Q."/>
            <person name="Zhang B."/>
            <person name="Ji P."/>
            <person name="Bell-Sakyi L."/>
            <person name="Cui X.M."/>
            <person name="Yuan T.T."/>
            <person name="Jiang B.G."/>
            <person name="Yang W.F."/>
            <person name="Lam T.T."/>
            <person name="Chang Q.C."/>
            <person name="Ding S.J."/>
            <person name="Wang X.J."/>
            <person name="Zhu J.G."/>
            <person name="Ruan X.D."/>
            <person name="Zhao L."/>
            <person name="Wei J.T."/>
            <person name="Ye R.Z."/>
            <person name="Que T.C."/>
            <person name="Du C.H."/>
            <person name="Zhou Y.H."/>
            <person name="Cheng J.X."/>
            <person name="Dai P.F."/>
            <person name="Guo W.B."/>
            <person name="Han X.H."/>
            <person name="Huang E.J."/>
            <person name="Li L.F."/>
            <person name="Wei W."/>
            <person name="Gao Y.C."/>
            <person name="Liu J.Z."/>
            <person name="Shao H.Z."/>
            <person name="Wang X."/>
            <person name="Wang C.C."/>
            <person name="Yang T.C."/>
            <person name="Huo Q.B."/>
            <person name="Li W."/>
            <person name="Chen H.Y."/>
            <person name="Chen S.E."/>
            <person name="Zhou L.G."/>
            <person name="Ni X.B."/>
            <person name="Tian J.H."/>
            <person name="Sheng Y."/>
            <person name="Liu T."/>
            <person name="Pan Y.S."/>
            <person name="Xia L.Y."/>
            <person name="Li J."/>
            <person name="Zhao F."/>
            <person name="Cao W.C."/>
        </authorList>
    </citation>
    <scope>NUCLEOTIDE SEQUENCE</scope>
    <source>
        <strain evidence="5">Rsan-2018</strain>
    </source>
</reference>
<keyword evidence="6" id="KW-1185">Reference proteome</keyword>